<dbReference type="SUPFAM" id="SSF53474">
    <property type="entry name" value="alpha/beta-Hydrolases"/>
    <property type="match status" value="1"/>
</dbReference>
<dbReference type="PANTHER" id="PTHR46640:SF3">
    <property type="entry name" value="LIPASE LIH1-RELATED"/>
    <property type="match status" value="1"/>
</dbReference>
<evidence type="ECO:0000313" key="5">
    <source>
        <dbReference type="Proteomes" id="UP001295423"/>
    </source>
</evidence>
<dbReference type="Proteomes" id="UP001295423">
    <property type="component" value="Unassembled WGS sequence"/>
</dbReference>
<evidence type="ECO:0000259" key="3">
    <source>
        <dbReference type="Pfam" id="PF01764"/>
    </source>
</evidence>
<organism evidence="4 5">
    <name type="scientific">Cylindrotheca closterium</name>
    <dbReference type="NCBI Taxonomy" id="2856"/>
    <lineage>
        <taxon>Eukaryota</taxon>
        <taxon>Sar</taxon>
        <taxon>Stramenopiles</taxon>
        <taxon>Ochrophyta</taxon>
        <taxon>Bacillariophyta</taxon>
        <taxon>Bacillariophyceae</taxon>
        <taxon>Bacillariophycidae</taxon>
        <taxon>Bacillariales</taxon>
        <taxon>Bacillariaceae</taxon>
        <taxon>Cylindrotheca</taxon>
    </lineage>
</organism>
<evidence type="ECO:0000256" key="2">
    <source>
        <dbReference type="SAM" id="MobiDB-lite"/>
    </source>
</evidence>
<name>A0AAD2CKL4_9STRA</name>
<sequence>MVIINKVSEPLEGAVMEEVTKGVMLGILAAGKESNNHDNAPPRPTTKPAQSPSWFGSTENPPIETNKNQTFPWDAEAVKLITGSRRDQASKPLASILKEDLNLNLLTEFESSPAADPNAPKEWNTRSWRVEDNTIHGYVAQNDDMVVLAFSSRQSAFDWIADVDTSTAFWKKNLSSMSKEEMSMPSPGVFCSFFGGGGASICQSSSDITVNRYFYQLFLEVWPKIEQYIEVVLRPSGRPRTLHIVGHSLGGAIATLVGCHLILEYDWNQLPHDLVVVTSGSPRTVSPQLKSMIDARRRLFALNTRVYRVVKGADAIITLPPPRSSGGLEHLVDPILITDSGEIGWHLMGEAFDTNVRLLRKALQNAQLSKFVQHHRQDAGEGRDDMDYGLGAPNNSFEYSKLVTRLPKALRDHLPNSYLQPMLNAQGWRYGSIRECFSEESYRQTPDQRQAKARENRAKPANYVPKRFLRHEHPEEEIHW</sequence>
<dbReference type="GO" id="GO:0016787">
    <property type="term" value="F:hydrolase activity"/>
    <property type="evidence" value="ECO:0007669"/>
    <property type="project" value="UniProtKB-KW"/>
</dbReference>
<dbReference type="AlphaFoldDB" id="A0AAD2CKL4"/>
<protein>
    <recommendedName>
        <fullName evidence="3">Fungal lipase-type domain-containing protein</fullName>
    </recommendedName>
</protein>
<feature type="compositionally biased region" description="Polar residues" evidence="2">
    <location>
        <begin position="47"/>
        <end position="68"/>
    </location>
</feature>
<evidence type="ECO:0000256" key="1">
    <source>
        <dbReference type="ARBA" id="ARBA00022801"/>
    </source>
</evidence>
<feature type="region of interest" description="Disordered" evidence="2">
    <location>
        <begin position="32"/>
        <end position="68"/>
    </location>
</feature>
<dbReference type="InterPro" id="IPR051299">
    <property type="entry name" value="AB_hydrolase_lip/est"/>
</dbReference>
<comment type="caution">
    <text evidence="4">The sequence shown here is derived from an EMBL/GenBank/DDBJ whole genome shotgun (WGS) entry which is preliminary data.</text>
</comment>
<dbReference type="EMBL" id="CAKOGP040000369">
    <property type="protein sequence ID" value="CAJ1934721.1"/>
    <property type="molecule type" value="Genomic_DNA"/>
</dbReference>
<keyword evidence="1" id="KW-0378">Hydrolase</keyword>
<dbReference type="GO" id="GO:0006629">
    <property type="term" value="P:lipid metabolic process"/>
    <property type="evidence" value="ECO:0007669"/>
    <property type="project" value="InterPro"/>
</dbReference>
<accession>A0AAD2CKL4</accession>
<dbReference type="PANTHER" id="PTHR46640">
    <property type="entry name" value="TRIACYLGLYCEROL LIPASE, PUTATIVE (AFU_ORTHOLOGUE AFUA_6G06510)-RELATED"/>
    <property type="match status" value="1"/>
</dbReference>
<dbReference type="CDD" id="cd00519">
    <property type="entry name" value="Lipase_3"/>
    <property type="match status" value="1"/>
</dbReference>
<reference evidence="4" key="1">
    <citation type="submission" date="2023-08" db="EMBL/GenBank/DDBJ databases">
        <authorList>
            <person name="Audoor S."/>
            <person name="Bilcke G."/>
        </authorList>
    </citation>
    <scope>NUCLEOTIDE SEQUENCE</scope>
</reference>
<keyword evidence="5" id="KW-1185">Reference proteome</keyword>
<dbReference type="Pfam" id="PF01764">
    <property type="entry name" value="Lipase_3"/>
    <property type="match status" value="1"/>
</dbReference>
<gene>
    <name evidence="4" type="ORF">CYCCA115_LOCUS4060</name>
</gene>
<dbReference type="InterPro" id="IPR002921">
    <property type="entry name" value="Fungal_lipase-type"/>
</dbReference>
<proteinExistence type="predicted"/>
<feature type="domain" description="Fungal lipase-type" evidence="3">
    <location>
        <begin position="147"/>
        <end position="322"/>
    </location>
</feature>
<dbReference type="InterPro" id="IPR029058">
    <property type="entry name" value="AB_hydrolase_fold"/>
</dbReference>
<evidence type="ECO:0000313" key="4">
    <source>
        <dbReference type="EMBL" id="CAJ1934721.1"/>
    </source>
</evidence>
<dbReference type="Gene3D" id="3.40.50.1820">
    <property type="entry name" value="alpha/beta hydrolase"/>
    <property type="match status" value="1"/>
</dbReference>